<dbReference type="InterPro" id="IPR051678">
    <property type="entry name" value="AGP_Transferase"/>
</dbReference>
<name>A0A2T0ZY94_9ACTN</name>
<keyword evidence="3" id="KW-0808">Transferase</keyword>
<dbReference type="InterPro" id="IPR041726">
    <property type="entry name" value="ACAD10_11_N"/>
</dbReference>
<dbReference type="PANTHER" id="PTHR21310:SF57">
    <property type="entry name" value="BLR2944 PROTEIN"/>
    <property type="match status" value="1"/>
</dbReference>
<dbReference type="InterPro" id="IPR011009">
    <property type="entry name" value="Kinase-like_dom_sf"/>
</dbReference>
<keyword evidence="4" id="KW-1185">Reference proteome</keyword>
<dbReference type="Proteomes" id="UP000237752">
    <property type="component" value="Unassembled WGS sequence"/>
</dbReference>
<dbReference type="RefSeq" id="WP_106349504.1">
    <property type="nucleotide sequence ID" value="NZ_PVUE01000010.1"/>
</dbReference>
<evidence type="ECO:0000313" key="4">
    <source>
        <dbReference type="Proteomes" id="UP000237752"/>
    </source>
</evidence>
<feature type="domain" description="DUF6285" evidence="2">
    <location>
        <begin position="374"/>
        <end position="451"/>
    </location>
</feature>
<dbReference type="OrthoDB" id="3806873at2"/>
<dbReference type="GO" id="GO:0016301">
    <property type="term" value="F:kinase activity"/>
    <property type="evidence" value="ECO:0007669"/>
    <property type="project" value="UniProtKB-KW"/>
</dbReference>
<dbReference type="Gene3D" id="3.30.200.20">
    <property type="entry name" value="Phosphorylase Kinase, domain 1"/>
    <property type="match status" value="1"/>
</dbReference>
<feature type="domain" description="Aminoglycoside phosphotransferase" evidence="1">
    <location>
        <begin position="50"/>
        <end position="250"/>
    </location>
</feature>
<dbReference type="Pfam" id="PF19802">
    <property type="entry name" value="DUF6285"/>
    <property type="match status" value="1"/>
</dbReference>
<dbReference type="CDD" id="cd05154">
    <property type="entry name" value="ACAD10_11_N-like"/>
    <property type="match status" value="1"/>
</dbReference>
<organism evidence="3 4">
    <name type="scientific">Antricoccus suffuscus</name>
    <dbReference type="NCBI Taxonomy" id="1629062"/>
    <lineage>
        <taxon>Bacteria</taxon>
        <taxon>Bacillati</taxon>
        <taxon>Actinomycetota</taxon>
        <taxon>Actinomycetes</taxon>
        <taxon>Geodermatophilales</taxon>
        <taxon>Antricoccaceae</taxon>
        <taxon>Antricoccus</taxon>
    </lineage>
</organism>
<sequence>MANSDEAEVLAAALQTRLGKVFDGRVVVEDLQPLTMGASRDIWSMTARFADGTTRGLILRRDPPAAPRPEQMAREAAVLTSAKRAGVPVPEVVDHGDASNGVGSPYVLMEKLDGETIPRKILRDPEWAGARDGLARSLGQIIARIHQIPRESVPGLQEVDAFDSLEQEYRASGVPSPAFELAWRWLREHRPQQGTSTVVHGDFRHGNLMIDHAGVAGVLDWELVHIGDPIEDLGWVCVKAWRFGAAPVVGGFGTREELLDGYAEISGSRPDLETLQWWEVHGTIRWGVICRRQANRHLSGSEPSLELAMIGRRFSENEHDVLLALGLTKPHEVIDPIKSAEGTPDPVFDDPTANQLLEVLGDYLKGRSGSDVPAYLDRVAGNAVSVVRREVLVGDQLRSEYAARLAALGYDSEPAFAYAIRDGAVDPADEQVLDAVRFGVEARMTVDNPRYLSLPG</sequence>
<comment type="caution">
    <text evidence="3">The sequence shown here is derived from an EMBL/GenBank/DDBJ whole genome shotgun (WGS) entry which is preliminary data.</text>
</comment>
<evidence type="ECO:0000259" key="2">
    <source>
        <dbReference type="Pfam" id="PF19802"/>
    </source>
</evidence>
<gene>
    <name evidence="3" type="ORF">CLV47_11052</name>
</gene>
<reference evidence="3 4" key="1">
    <citation type="submission" date="2018-03" db="EMBL/GenBank/DDBJ databases">
        <title>Genomic Encyclopedia of Archaeal and Bacterial Type Strains, Phase II (KMG-II): from individual species to whole genera.</title>
        <authorList>
            <person name="Goeker M."/>
        </authorList>
    </citation>
    <scope>NUCLEOTIDE SEQUENCE [LARGE SCALE GENOMIC DNA]</scope>
    <source>
        <strain evidence="3 4">DSM 100065</strain>
    </source>
</reference>
<dbReference type="InterPro" id="IPR046252">
    <property type="entry name" value="DUF6285"/>
</dbReference>
<dbReference type="PANTHER" id="PTHR21310">
    <property type="entry name" value="AMINOGLYCOSIDE PHOSPHOTRANSFERASE-RELATED-RELATED"/>
    <property type="match status" value="1"/>
</dbReference>
<dbReference type="InterPro" id="IPR002575">
    <property type="entry name" value="Aminoglycoside_PTrfase"/>
</dbReference>
<protein>
    <submittedName>
        <fullName evidence="3">Aminoglycoside phosphotransferase (APT) family kinase protein</fullName>
    </submittedName>
</protein>
<dbReference type="AlphaFoldDB" id="A0A2T0ZY94"/>
<evidence type="ECO:0000259" key="1">
    <source>
        <dbReference type="Pfam" id="PF01636"/>
    </source>
</evidence>
<evidence type="ECO:0000313" key="3">
    <source>
        <dbReference type="EMBL" id="PRZ41325.1"/>
    </source>
</evidence>
<accession>A0A2T0ZY94</accession>
<dbReference type="SUPFAM" id="SSF56112">
    <property type="entry name" value="Protein kinase-like (PK-like)"/>
    <property type="match status" value="1"/>
</dbReference>
<dbReference type="Pfam" id="PF01636">
    <property type="entry name" value="APH"/>
    <property type="match status" value="1"/>
</dbReference>
<dbReference type="EMBL" id="PVUE01000010">
    <property type="protein sequence ID" value="PRZ41325.1"/>
    <property type="molecule type" value="Genomic_DNA"/>
</dbReference>
<keyword evidence="3" id="KW-0418">Kinase</keyword>
<proteinExistence type="predicted"/>
<dbReference type="Gene3D" id="3.90.1200.10">
    <property type="match status" value="1"/>
</dbReference>